<keyword evidence="6" id="KW-0732">Signal</keyword>
<keyword evidence="2 5" id="KW-0812">Transmembrane</keyword>
<evidence type="ECO:0000256" key="1">
    <source>
        <dbReference type="ARBA" id="ARBA00004141"/>
    </source>
</evidence>
<evidence type="ECO:0000256" key="2">
    <source>
        <dbReference type="ARBA" id="ARBA00022692"/>
    </source>
</evidence>
<comment type="caution">
    <text evidence="7">The sequence shown here is derived from an EMBL/GenBank/DDBJ whole genome shotgun (WGS) entry which is preliminary data.</text>
</comment>
<evidence type="ECO:0000256" key="6">
    <source>
        <dbReference type="SAM" id="SignalP"/>
    </source>
</evidence>
<keyword evidence="4 5" id="KW-0472">Membrane</keyword>
<dbReference type="EMBL" id="JADGJD010000069">
    <property type="protein sequence ID" value="KAJ3055643.1"/>
    <property type="molecule type" value="Genomic_DNA"/>
</dbReference>
<feature type="transmembrane region" description="Helical" evidence="5">
    <location>
        <begin position="49"/>
        <end position="73"/>
    </location>
</feature>
<evidence type="ECO:0000256" key="5">
    <source>
        <dbReference type="SAM" id="Phobius"/>
    </source>
</evidence>
<evidence type="ECO:0000313" key="7">
    <source>
        <dbReference type="EMBL" id="KAJ3055643.1"/>
    </source>
</evidence>
<dbReference type="PANTHER" id="PTHR11040:SF44">
    <property type="entry name" value="PROTEIN ZNTC-RELATED"/>
    <property type="match status" value="1"/>
</dbReference>
<gene>
    <name evidence="7" type="primary">ZRT1_2</name>
    <name evidence="7" type="ORF">HK097_009842</name>
</gene>
<proteinExistence type="predicted"/>
<feature type="transmembrane region" description="Helical" evidence="5">
    <location>
        <begin position="331"/>
        <end position="352"/>
    </location>
</feature>
<feature type="transmembrane region" description="Helical" evidence="5">
    <location>
        <begin position="262"/>
        <end position="283"/>
    </location>
</feature>
<reference evidence="7" key="1">
    <citation type="submission" date="2020-05" db="EMBL/GenBank/DDBJ databases">
        <title>Phylogenomic resolution of chytrid fungi.</title>
        <authorList>
            <person name="Stajich J.E."/>
            <person name="Amses K."/>
            <person name="Simmons R."/>
            <person name="Seto K."/>
            <person name="Myers J."/>
            <person name="Bonds A."/>
            <person name="Quandt C.A."/>
            <person name="Barry K."/>
            <person name="Liu P."/>
            <person name="Grigoriev I."/>
            <person name="Longcore J.E."/>
            <person name="James T.Y."/>
        </authorList>
    </citation>
    <scope>NUCLEOTIDE SEQUENCE</scope>
    <source>
        <strain evidence="7">JEL0318</strain>
    </source>
</reference>
<evidence type="ECO:0000256" key="3">
    <source>
        <dbReference type="ARBA" id="ARBA00022989"/>
    </source>
</evidence>
<dbReference type="GO" id="GO:0005385">
    <property type="term" value="F:zinc ion transmembrane transporter activity"/>
    <property type="evidence" value="ECO:0007669"/>
    <property type="project" value="TreeGrafter"/>
</dbReference>
<sequence>MPSKIQRIAGVAILLSICLSTYAQAAEQQNEVPIDPCASIMEGPYNTALHVLAIFVIMITSLLGTLIPLWGSWMGGDKITPHLPLLKLFSTGVILSTALIHMYSPASSQLAEECLPSWIRAYEALPSALVLLGMLITWTGQVVAGRVYGSGHGGEDGEDEGLIKQGEFDDWGQEGMGMQELRDDVTVVFDEEVIIGIALGTAREEFVTLLAAVSVHQFFEGVAVGSLVLEDEKAKAEQAGRNGEHKFGGKGVGQDWRWWMKVVWLGVGYSITTPVGIIIGIALNTAVTTTATPTLILQSVLDAIGAGVLLYDGLVNVLVPHFASPERGGPAFGLQVACVWVGAIVMGIVGIWA</sequence>
<feature type="transmembrane region" description="Helical" evidence="5">
    <location>
        <begin position="85"/>
        <end position="104"/>
    </location>
</feature>
<dbReference type="GO" id="GO:0005886">
    <property type="term" value="C:plasma membrane"/>
    <property type="evidence" value="ECO:0007669"/>
    <property type="project" value="TreeGrafter"/>
</dbReference>
<dbReference type="Proteomes" id="UP001212841">
    <property type="component" value="Unassembled WGS sequence"/>
</dbReference>
<dbReference type="AlphaFoldDB" id="A0AAD5SIH3"/>
<evidence type="ECO:0000256" key="4">
    <source>
        <dbReference type="ARBA" id="ARBA00023136"/>
    </source>
</evidence>
<feature type="transmembrane region" description="Helical" evidence="5">
    <location>
        <begin position="295"/>
        <end position="319"/>
    </location>
</feature>
<dbReference type="Pfam" id="PF02535">
    <property type="entry name" value="Zip"/>
    <property type="match status" value="2"/>
</dbReference>
<feature type="chain" id="PRO_5041964575" evidence="6">
    <location>
        <begin position="26"/>
        <end position="353"/>
    </location>
</feature>
<keyword evidence="3 5" id="KW-1133">Transmembrane helix</keyword>
<accession>A0AAD5SIH3</accession>
<feature type="transmembrane region" description="Helical" evidence="5">
    <location>
        <begin position="124"/>
        <end position="144"/>
    </location>
</feature>
<comment type="subcellular location">
    <subcellularLocation>
        <location evidence="1">Membrane</location>
        <topology evidence="1">Multi-pass membrane protein</topology>
    </subcellularLocation>
</comment>
<dbReference type="InterPro" id="IPR003689">
    <property type="entry name" value="ZIP"/>
</dbReference>
<protein>
    <submittedName>
        <fullName evidence="7">High-affinity Zn(2+) transporter zrt1</fullName>
    </submittedName>
</protein>
<organism evidence="7 8">
    <name type="scientific">Rhizophlyctis rosea</name>
    <dbReference type="NCBI Taxonomy" id="64517"/>
    <lineage>
        <taxon>Eukaryota</taxon>
        <taxon>Fungi</taxon>
        <taxon>Fungi incertae sedis</taxon>
        <taxon>Chytridiomycota</taxon>
        <taxon>Chytridiomycota incertae sedis</taxon>
        <taxon>Chytridiomycetes</taxon>
        <taxon>Rhizophlyctidales</taxon>
        <taxon>Rhizophlyctidaceae</taxon>
        <taxon>Rhizophlyctis</taxon>
    </lineage>
</organism>
<keyword evidence="8" id="KW-1185">Reference proteome</keyword>
<name>A0AAD5SIH3_9FUNG</name>
<feature type="signal peptide" evidence="6">
    <location>
        <begin position="1"/>
        <end position="25"/>
    </location>
</feature>
<evidence type="ECO:0000313" key="8">
    <source>
        <dbReference type="Proteomes" id="UP001212841"/>
    </source>
</evidence>
<dbReference type="PANTHER" id="PTHR11040">
    <property type="entry name" value="ZINC/IRON TRANSPORTER"/>
    <property type="match status" value="1"/>
</dbReference>